<evidence type="ECO:0000259" key="5">
    <source>
        <dbReference type="PROSITE" id="PS50089"/>
    </source>
</evidence>
<accession>A0A8T2TDL7</accession>
<reference evidence="6" key="1">
    <citation type="submission" date="2021-08" db="EMBL/GenBank/DDBJ databases">
        <title>WGS assembly of Ceratopteris richardii.</title>
        <authorList>
            <person name="Marchant D.B."/>
            <person name="Chen G."/>
            <person name="Jenkins J."/>
            <person name="Shu S."/>
            <person name="Leebens-Mack J."/>
            <person name="Grimwood J."/>
            <person name="Schmutz J."/>
            <person name="Soltis P."/>
            <person name="Soltis D."/>
            <person name="Chen Z.-H."/>
        </authorList>
    </citation>
    <scope>NUCLEOTIDE SEQUENCE</scope>
    <source>
        <strain evidence="6">Whitten #5841</strain>
        <tissue evidence="6">Leaf</tissue>
    </source>
</reference>
<dbReference type="InterPro" id="IPR013083">
    <property type="entry name" value="Znf_RING/FYVE/PHD"/>
</dbReference>
<evidence type="ECO:0000256" key="3">
    <source>
        <dbReference type="ARBA" id="ARBA00022833"/>
    </source>
</evidence>
<dbReference type="Pfam" id="PF13639">
    <property type="entry name" value="zf-RING_2"/>
    <property type="match status" value="1"/>
</dbReference>
<dbReference type="AlphaFoldDB" id="A0A8T2TDL7"/>
<keyword evidence="3" id="KW-0862">Zinc</keyword>
<dbReference type="InterPro" id="IPR001841">
    <property type="entry name" value="Znf_RING"/>
</dbReference>
<name>A0A8T2TDL7_CERRI</name>
<sequence>MSFSDVLCCDVQYSDDPQALSLHYENESDDDVYDSDDEGYYSDEYIDYMYDDEMYYGFTPASKASIDAMPVVRFMNIPHADYGHCAVCQEPFETGIDAREMPCKHIYHSSCILQWLSGHRSCPLCRFLMPEEDSFTINKYNASESDEVTHGNQGDCDEECEPDLIRSPIRTLMKLINEVLRYKNYKIWRRESESSLSPMFTEPGSIFVCPSARNMEERFSFSNDQDSWFNQVTEIVEHQTIYCKLRDFGYKQNRFEVTGPTSGWKIQRLEIVSGHPFSQRWNTEAISDLMICCTPGLLRHRHGSICPPGFSYMPYDIDRNPVKGGGRTPFGVDFKEELPFKLFFNCIQSEGINGVSDNPNM</sequence>
<dbReference type="PANTHER" id="PTHR15710:SF217">
    <property type="entry name" value="E3 UBIQUITIN-PROTEIN LIGASE RDUF2"/>
    <property type="match status" value="1"/>
</dbReference>
<evidence type="ECO:0000313" key="7">
    <source>
        <dbReference type="Proteomes" id="UP000825935"/>
    </source>
</evidence>
<dbReference type="Gene3D" id="3.30.40.10">
    <property type="entry name" value="Zinc/RING finger domain, C3HC4 (zinc finger)"/>
    <property type="match status" value="1"/>
</dbReference>
<keyword evidence="7" id="KW-1185">Reference proteome</keyword>
<gene>
    <name evidence="6" type="ORF">KP509_14G082900</name>
</gene>
<keyword evidence="2 4" id="KW-0863">Zinc-finger</keyword>
<comment type="caution">
    <text evidence="6">The sequence shown here is derived from an EMBL/GenBank/DDBJ whole genome shotgun (WGS) entry which is preliminary data.</text>
</comment>
<feature type="domain" description="RING-type" evidence="5">
    <location>
        <begin position="85"/>
        <end position="126"/>
    </location>
</feature>
<dbReference type="GO" id="GO:0061630">
    <property type="term" value="F:ubiquitin protein ligase activity"/>
    <property type="evidence" value="ECO:0007669"/>
    <property type="project" value="TreeGrafter"/>
</dbReference>
<dbReference type="Proteomes" id="UP000825935">
    <property type="component" value="Chromosome 14"/>
</dbReference>
<evidence type="ECO:0000313" key="6">
    <source>
        <dbReference type="EMBL" id="KAH7416255.1"/>
    </source>
</evidence>
<dbReference type="PANTHER" id="PTHR15710">
    <property type="entry name" value="E3 UBIQUITIN-PROTEIN LIGASE PRAJA"/>
    <property type="match status" value="1"/>
</dbReference>
<dbReference type="SMART" id="SM00184">
    <property type="entry name" value="RING"/>
    <property type="match status" value="1"/>
</dbReference>
<proteinExistence type="predicted"/>
<dbReference type="GO" id="GO:0016567">
    <property type="term" value="P:protein ubiquitination"/>
    <property type="evidence" value="ECO:0007669"/>
    <property type="project" value="TreeGrafter"/>
</dbReference>
<protein>
    <recommendedName>
        <fullName evidence="5">RING-type domain-containing protein</fullName>
    </recommendedName>
</protein>
<dbReference type="OrthoDB" id="8062037at2759"/>
<dbReference type="GO" id="GO:0008270">
    <property type="term" value="F:zinc ion binding"/>
    <property type="evidence" value="ECO:0007669"/>
    <property type="project" value="UniProtKB-KW"/>
</dbReference>
<organism evidence="6 7">
    <name type="scientific">Ceratopteris richardii</name>
    <name type="common">Triangle waterfern</name>
    <dbReference type="NCBI Taxonomy" id="49495"/>
    <lineage>
        <taxon>Eukaryota</taxon>
        <taxon>Viridiplantae</taxon>
        <taxon>Streptophyta</taxon>
        <taxon>Embryophyta</taxon>
        <taxon>Tracheophyta</taxon>
        <taxon>Polypodiopsida</taxon>
        <taxon>Polypodiidae</taxon>
        <taxon>Polypodiales</taxon>
        <taxon>Pteridineae</taxon>
        <taxon>Pteridaceae</taxon>
        <taxon>Parkerioideae</taxon>
        <taxon>Ceratopteris</taxon>
    </lineage>
</organism>
<dbReference type="PROSITE" id="PS50089">
    <property type="entry name" value="ZF_RING_2"/>
    <property type="match status" value="1"/>
</dbReference>
<dbReference type="GO" id="GO:0005737">
    <property type="term" value="C:cytoplasm"/>
    <property type="evidence" value="ECO:0007669"/>
    <property type="project" value="TreeGrafter"/>
</dbReference>
<evidence type="ECO:0000256" key="2">
    <source>
        <dbReference type="ARBA" id="ARBA00022771"/>
    </source>
</evidence>
<evidence type="ECO:0000256" key="4">
    <source>
        <dbReference type="PROSITE-ProRule" id="PRU00175"/>
    </source>
</evidence>
<evidence type="ECO:0000256" key="1">
    <source>
        <dbReference type="ARBA" id="ARBA00022723"/>
    </source>
</evidence>
<dbReference type="EMBL" id="CM035419">
    <property type="protein sequence ID" value="KAH7416255.1"/>
    <property type="molecule type" value="Genomic_DNA"/>
</dbReference>
<keyword evidence="1" id="KW-0479">Metal-binding</keyword>
<dbReference type="SUPFAM" id="SSF57850">
    <property type="entry name" value="RING/U-box"/>
    <property type="match status" value="1"/>
</dbReference>